<dbReference type="PANTHER" id="PTHR24148:SF64">
    <property type="entry name" value="HETEROKARYON INCOMPATIBILITY DOMAIN-CONTAINING PROTEIN"/>
    <property type="match status" value="1"/>
</dbReference>
<evidence type="ECO:0000259" key="1">
    <source>
        <dbReference type="Pfam" id="PF06985"/>
    </source>
</evidence>
<sequence length="479" mass="54441">MYPSVKLCLAAGLMGRHMPLHSALNGAGSEIRVLDLLPGETNAPLHCKLQHASLSDKPQFEALSYVWGDATIRSTITVDGHNVGITVNLEETLRALRYHDKTRTLWVDAICINQQDTAEKNVQVPLMGNIYHNAVRVVTWLGPLNPAVELAVSYAKAHEEKGATTTPRDQHWQNLRDEAHVVAEKRKPFLLQLLRVVEGQEALWDLRYWTRMWTFQEYYLARDEPLCRCGRLEFGHSSISQFRGDLLFDAHELRQEWDVVWDEAEWQWIGRLVQLVQRRRAVAAAFMRPNPRVDNMPLWFLLYFTADRNSSDARDKIYALYGILHHEGRGKHLPLPDYSKPVNLVRLEILAFIMHHEQTWDPFKVFQLADAAADDENQPSWLLDFNSKLPVPPASRWPLQPFENGIHGHQTVSDDLTVLSFSASHLGPLRLLMALADTALGVLQQIRDFLEIDAAPGNPSDQAGGTLLLGYCATLHRSL</sequence>
<evidence type="ECO:0000313" key="3">
    <source>
        <dbReference type="Proteomes" id="UP001321760"/>
    </source>
</evidence>
<accession>A0AAV9G589</accession>
<dbReference type="InterPro" id="IPR052895">
    <property type="entry name" value="HetReg/Transcr_Mod"/>
</dbReference>
<protein>
    <submittedName>
        <fullName evidence="2">HET-domain-containing protein</fullName>
    </submittedName>
</protein>
<dbReference type="InterPro" id="IPR010730">
    <property type="entry name" value="HET"/>
</dbReference>
<proteinExistence type="predicted"/>
<evidence type="ECO:0000313" key="2">
    <source>
        <dbReference type="EMBL" id="KAK4442311.1"/>
    </source>
</evidence>
<name>A0AAV9G589_9PEZI</name>
<comment type="caution">
    <text evidence="2">The sequence shown here is derived from an EMBL/GenBank/DDBJ whole genome shotgun (WGS) entry which is preliminary data.</text>
</comment>
<dbReference type="Pfam" id="PF06985">
    <property type="entry name" value="HET"/>
    <property type="match status" value="1"/>
</dbReference>
<dbReference type="Proteomes" id="UP001321760">
    <property type="component" value="Unassembled WGS sequence"/>
</dbReference>
<feature type="domain" description="Heterokaryon incompatibility" evidence="1">
    <location>
        <begin position="60"/>
        <end position="217"/>
    </location>
</feature>
<organism evidence="2 3">
    <name type="scientific">Podospora aff. communis PSN243</name>
    <dbReference type="NCBI Taxonomy" id="3040156"/>
    <lineage>
        <taxon>Eukaryota</taxon>
        <taxon>Fungi</taxon>
        <taxon>Dikarya</taxon>
        <taxon>Ascomycota</taxon>
        <taxon>Pezizomycotina</taxon>
        <taxon>Sordariomycetes</taxon>
        <taxon>Sordariomycetidae</taxon>
        <taxon>Sordariales</taxon>
        <taxon>Podosporaceae</taxon>
        <taxon>Podospora</taxon>
    </lineage>
</organism>
<keyword evidence="3" id="KW-1185">Reference proteome</keyword>
<dbReference type="PANTHER" id="PTHR24148">
    <property type="entry name" value="ANKYRIN REPEAT DOMAIN-CONTAINING PROTEIN 39 HOMOLOG-RELATED"/>
    <property type="match status" value="1"/>
</dbReference>
<dbReference type="EMBL" id="MU866021">
    <property type="protein sequence ID" value="KAK4442311.1"/>
    <property type="molecule type" value="Genomic_DNA"/>
</dbReference>
<gene>
    <name evidence="2" type="ORF">QBC34DRAFT_431742</name>
</gene>
<reference evidence="2" key="1">
    <citation type="journal article" date="2023" name="Mol. Phylogenet. Evol.">
        <title>Genome-scale phylogeny and comparative genomics of the fungal order Sordariales.</title>
        <authorList>
            <person name="Hensen N."/>
            <person name="Bonometti L."/>
            <person name="Westerberg I."/>
            <person name="Brannstrom I.O."/>
            <person name="Guillou S."/>
            <person name="Cros-Aarteil S."/>
            <person name="Calhoun S."/>
            <person name="Haridas S."/>
            <person name="Kuo A."/>
            <person name="Mondo S."/>
            <person name="Pangilinan J."/>
            <person name="Riley R."/>
            <person name="LaButti K."/>
            <person name="Andreopoulos B."/>
            <person name="Lipzen A."/>
            <person name="Chen C."/>
            <person name="Yan M."/>
            <person name="Daum C."/>
            <person name="Ng V."/>
            <person name="Clum A."/>
            <person name="Steindorff A."/>
            <person name="Ohm R.A."/>
            <person name="Martin F."/>
            <person name="Silar P."/>
            <person name="Natvig D.O."/>
            <person name="Lalanne C."/>
            <person name="Gautier V."/>
            <person name="Ament-Velasquez S.L."/>
            <person name="Kruys A."/>
            <person name="Hutchinson M.I."/>
            <person name="Powell A.J."/>
            <person name="Barry K."/>
            <person name="Miller A.N."/>
            <person name="Grigoriev I.V."/>
            <person name="Debuchy R."/>
            <person name="Gladieux P."/>
            <person name="Hiltunen Thoren M."/>
            <person name="Johannesson H."/>
        </authorList>
    </citation>
    <scope>NUCLEOTIDE SEQUENCE</scope>
    <source>
        <strain evidence="2">PSN243</strain>
    </source>
</reference>
<reference evidence="2" key="2">
    <citation type="submission" date="2023-05" db="EMBL/GenBank/DDBJ databases">
        <authorList>
            <consortium name="Lawrence Berkeley National Laboratory"/>
            <person name="Steindorff A."/>
            <person name="Hensen N."/>
            <person name="Bonometti L."/>
            <person name="Westerberg I."/>
            <person name="Brannstrom I.O."/>
            <person name="Guillou S."/>
            <person name="Cros-Aarteil S."/>
            <person name="Calhoun S."/>
            <person name="Haridas S."/>
            <person name="Kuo A."/>
            <person name="Mondo S."/>
            <person name="Pangilinan J."/>
            <person name="Riley R."/>
            <person name="Labutti K."/>
            <person name="Andreopoulos B."/>
            <person name="Lipzen A."/>
            <person name="Chen C."/>
            <person name="Yanf M."/>
            <person name="Daum C."/>
            <person name="Ng V."/>
            <person name="Clum A."/>
            <person name="Ohm R."/>
            <person name="Martin F."/>
            <person name="Silar P."/>
            <person name="Natvig D."/>
            <person name="Lalanne C."/>
            <person name="Gautier V."/>
            <person name="Ament-Velasquez S.L."/>
            <person name="Kruys A."/>
            <person name="Hutchinson M.I."/>
            <person name="Powell A.J."/>
            <person name="Barry K."/>
            <person name="Miller A.N."/>
            <person name="Grigoriev I.V."/>
            <person name="Debuchy R."/>
            <person name="Gladieux P."/>
            <person name="Thoren M.H."/>
            <person name="Johannesson H."/>
        </authorList>
    </citation>
    <scope>NUCLEOTIDE SEQUENCE</scope>
    <source>
        <strain evidence="2">PSN243</strain>
    </source>
</reference>
<dbReference type="AlphaFoldDB" id="A0AAV9G589"/>